<sequence>MFRKDNGAIEPIVMSYRIPLNYSHCDESASFDFVDNLLSTLSVAMLICASVALLSNITFLIIIYIGVHRGELPLKRFLLVANRSLADLATSMVALVYLVSAAMSDCENEHLGCIAQTHDYPEPLQISITLDYWAVALSYSGIAILTWYAVKSPLQYKVGTPNIHSSSAALFGDCKMSIHYEN</sequence>
<feature type="transmembrane region" description="Helical" evidence="1">
    <location>
        <begin position="41"/>
        <end position="65"/>
    </location>
</feature>
<keyword evidence="2" id="KW-1185">Reference proteome</keyword>
<feature type="transmembrane region" description="Helical" evidence="1">
    <location>
        <begin position="77"/>
        <end position="99"/>
    </location>
</feature>
<dbReference type="WBParaSite" id="Hba_13212">
    <property type="protein sequence ID" value="Hba_13212"/>
    <property type="gene ID" value="Hba_13212"/>
</dbReference>
<dbReference type="AlphaFoldDB" id="A0A1I7X6L9"/>
<proteinExistence type="predicted"/>
<protein>
    <submittedName>
        <fullName evidence="3">G_PROTEIN_RECEP_F1_2 domain-containing protein</fullName>
    </submittedName>
</protein>
<name>A0A1I7X6L9_HETBA</name>
<evidence type="ECO:0000313" key="3">
    <source>
        <dbReference type="WBParaSite" id="Hba_13212"/>
    </source>
</evidence>
<accession>A0A1I7X6L9</accession>
<keyword evidence="1" id="KW-0812">Transmembrane</keyword>
<feature type="transmembrane region" description="Helical" evidence="1">
    <location>
        <begin position="132"/>
        <end position="150"/>
    </location>
</feature>
<keyword evidence="1" id="KW-0472">Membrane</keyword>
<evidence type="ECO:0000313" key="2">
    <source>
        <dbReference type="Proteomes" id="UP000095283"/>
    </source>
</evidence>
<organism evidence="2 3">
    <name type="scientific">Heterorhabditis bacteriophora</name>
    <name type="common">Entomopathogenic nematode worm</name>
    <dbReference type="NCBI Taxonomy" id="37862"/>
    <lineage>
        <taxon>Eukaryota</taxon>
        <taxon>Metazoa</taxon>
        <taxon>Ecdysozoa</taxon>
        <taxon>Nematoda</taxon>
        <taxon>Chromadorea</taxon>
        <taxon>Rhabditida</taxon>
        <taxon>Rhabditina</taxon>
        <taxon>Rhabditomorpha</taxon>
        <taxon>Strongyloidea</taxon>
        <taxon>Heterorhabditidae</taxon>
        <taxon>Heterorhabditis</taxon>
    </lineage>
</organism>
<reference evidence="3" key="1">
    <citation type="submission" date="2016-11" db="UniProtKB">
        <authorList>
            <consortium name="WormBaseParasite"/>
        </authorList>
    </citation>
    <scope>IDENTIFICATION</scope>
</reference>
<keyword evidence="1" id="KW-1133">Transmembrane helix</keyword>
<evidence type="ECO:0000256" key="1">
    <source>
        <dbReference type="SAM" id="Phobius"/>
    </source>
</evidence>
<dbReference type="Proteomes" id="UP000095283">
    <property type="component" value="Unplaced"/>
</dbReference>